<evidence type="ECO:0000256" key="1">
    <source>
        <dbReference type="ARBA" id="ARBA00022485"/>
    </source>
</evidence>
<keyword evidence="11" id="KW-1185">Reference proteome</keyword>
<dbReference type="InterPro" id="IPR058578">
    <property type="entry name" value="IspG_TIM"/>
</dbReference>
<dbReference type="InterPro" id="IPR011005">
    <property type="entry name" value="Dihydropteroate_synth-like_sf"/>
</dbReference>
<accession>A0ABU0B309</accession>
<comment type="pathway">
    <text evidence="7">Isoprenoid biosynthesis; isopentenyl diphosphate biosynthesis via DXP pathway; isopentenyl diphosphate from 1-deoxy-D-xylulose 5-phosphate: step 5/6.</text>
</comment>
<evidence type="ECO:0000256" key="2">
    <source>
        <dbReference type="ARBA" id="ARBA00022723"/>
    </source>
</evidence>
<dbReference type="GO" id="GO:0046429">
    <property type="term" value="F:4-hydroxy-3-methylbut-2-en-1-yl diphosphate synthase activity (ferredoxin)"/>
    <property type="evidence" value="ECO:0007669"/>
    <property type="project" value="UniProtKB-EC"/>
</dbReference>
<evidence type="ECO:0000256" key="6">
    <source>
        <dbReference type="ARBA" id="ARBA00023229"/>
    </source>
</evidence>
<feature type="binding site" evidence="7">
    <location>
        <position position="306"/>
    </location>
    <ligand>
        <name>[4Fe-4S] cluster</name>
        <dbReference type="ChEBI" id="CHEBI:49883"/>
    </ligand>
</feature>
<sequence length="354" mass="38087">MQRRHTRPIYLGGVQIGGGAPVSVQSMTNTDTRDVRATLDQIHRLVRAGCEIVRVAVPDLQAARALKEIKTGCPIPLVADIHFDYRLALAALDSGVDGLRINPGNIGGRERVAAVVDAARKRRVPIRIGVNAGSLEKDLLAEHGGPTPRAMVESALRHIRLLEEMDYRDIKVSLKASDVPVMLEAYRLLARQVDYPFHVGVTEAGTVRSGTIKSAVGIGALLAQGIGDTIRVSLTGDPVEEVRVGYEILKALGLRRRGIELISCPTCGRTCIDLERIALEVEERLSWVDKPLKVAVMGCAVNGPGEASHADVGIAGGKGFGLLFRGGCIVGRVREQDLVDALVREVENILSSEK</sequence>
<dbReference type="EMBL" id="JAUSUX010000012">
    <property type="protein sequence ID" value="MDQ0286657.1"/>
    <property type="molecule type" value="Genomic_DNA"/>
</dbReference>
<keyword evidence="4 7" id="KW-0408">Iron</keyword>
<dbReference type="SUPFAM" id="SSF51717">
    <property type="entry name" value="Dihydropteroate synthetase-like"/>
    <property type="match status" value="1"/>
</dbReference>
<feature type="binding site" evidence="7">
    <location>
        <position position="267"/>
    </location>
    <ligand>
        <name>[4Fe-4S] cluster</name>
        <dbReference type="ChEBI" id="CHEBI:49883"/>
    </ligand>
</feature>
<dbReference type="InterPro" id="IPR004588">
    <property type="entry name" value="IspG_bac-typ"/>
</dbReference>
<dbReference type="InterPro" id="IPR016425">
    <property type="entry name" value="IspG_bac"/>
</dbReference>
<feature type="domain" description="IspG TIM-barrel" evidence="8">
    <location>
        <begin position="6"/>
        <end position="246"/>
    </location>
</feature>
<dbReference type="PANTHER" id="PTHR30454:SF0">
    <property type="entry name" value="4-HYDROXY-3-METHYLBUT-2-EN-1-YL DIPHOSPHATE SYNTHASE (FERREDOXIN), CHLOROPLASTIC"/>
    <property type="match status" value="1"/>
</dbReference>
<evidence type="ECO:0000256" key="7">
    <source>
        <dbReference type="HAMAP-Rule" id="MF_00159"/>
    </source>
</evidence>
<comment type="catalytic activity">
    <reaction evidence="7">
        <text>(2E)-4-hydroxy-3-methylbut-2-enyl diphosphate + oxidized [flavodoxin] + H2O + 2 H(+) = 2-C-methyl-D-erythritol 2,4-cyclic diphosphate + reduced [flavodoxin]</text>
        <dbReference type="Rhea" id="RHEA:43604"/>
        <dbReference type="Rhea" id="RHEA-COMP:10622"/>
        <dbReference type="Rhea" id="RHEA-COMP:10623"/>
        <dbReference type="ChEBI" id="CHEBI:15377"/>
        <dbReference type="ChEBI" id="CHEBI:15378"/>
        <dbReference type="ChEBI" id="CHEBI:57618"/>
        <dbReference type="ChEBI" id="CHEBI:58210"/>
        <dbReference type="ChEBI" id="CHEBI:58483"/>
        <dbReference type="ChEBI" id="CHEBI:128753"/>
        <dbReference type="EC" id="1.17.7.3"/>
    </reaction>
</comment>
<keyword evidence="2 7" id="KW-0479">Metal-binding</keyword>
<gene>
    <name evidence="7" type="primary">ispG</name>
    <name evidence="10" type="ORF">J2Z49_001771</name>
</gene>
<dbReference type="Gene3D" id="3.20.20.20">
    <property type="entry name" value="Dihydropteroate synthase-like"/>
    <property type="match status" value="1"/>
</dbReference>
<organism evidence="10 11">
    <name type="scientific">Desulfofundulus luciae</name>
    <dbReference type="NCBI Taxonomy" id="74702"/>
    <lineage>
        <taxon>Bacteria</taxon>
        <taxon>Bacillati</taxon>
        <taxon>Bacillota</taxon>
        <taxon>Clostridia</taxon>
        <taxon>Eubacteriales</taxon>
        <taxon>Peptococcaceae</taxon>
        <taxon>Desulfofundulus</taxon>
    </lineage>
</organism>
<name>A0ABU0B309_9FIRM</name>
<dbReference type="PIRSF" id="PIRSF004640">
    <property type="entry name" value="IspG"/>
    <property type="match status" value="1"/>
</dbReference>
<dbReference type="InterPro" id="IPR058579">
    <property type="entry name" value="IspG_C"/>
</dbReference>
<dbReference type="Proteomes" id="UP001225644">
    <property type="component" value="Unassembled WGS sequence"/>
</dbReference>
<keyword evidence="5 7" id="KW-0411">Iron-sulfur</keyword>
<dbReference type="Gene3D" id="3.30.413.10">
    <property type="entry name" value="Sulfite Reductase Hemoprotein, domain 1"/>
    <property type="match status" value="1"/>
</dbReference>
<reference evidence="10 11" key="1">
    <citation type="submission" date="2023-07" db="EMBL/GenBank/DDBJ databases">
        <title>Genomic Encyclopedia of Type Strains, Phase IV (KMG-IV): sequencing the most valuable type-strain genomes for metagenomic binning, comparative biology and taxonomic classification.</title>
        <authorList>
            <person name="Goeker M."/>
        </authorList>
    </citation>
    <scope>NUCLEOTIDE SEQUENCE [LARGE SCALE GENOMIC DNA]</scope>
    <source>
        <strain evidence="10 11">DSM 12396</strain>
    </source>
</reference>
<evidence type="ECO:0000256" key="4">
    <source>
        <dbReference type="ARBA" id="ARBA00023004"/>
    </source>
</evidence>
<evidence type="ECO:0000256" key="5">
    <source>
        <dbReference type="ARBA" id="ARBA00023014"/>
    </source>
</evidence>
<dbReference type="Pfam" id="PF26540">
    <property type="entry name" value="GcpE_C"/>
    <property type="match status" value="1"/>
</dbReference>
<dbReference type="InterPro" id="IPR045854">
    <property type="entry name" value="NO2/SO3_Rdtase_4Fe4S_sf"/>
</dbReference>
<comment type="similarity">
    <text evidence="7">Belongs to the IspG family.</text>
</comment>
<comment type="function">
    <text evidence="7">Converts 2C-methyl-D-erythritol 2,4-cyclodiphosphate (ME-2,4cPP) into 1-hydroxy-2-methyl-2-(E)-butenyl 4-diphosphate.</text>
</comment>
<keyword evidence="1 7" id="KW-0004">4Fe-4S</keyword>
<feature type="binding site" evidence="7">
    <location>
        <position position="264"/>
    </location>
    <ligand>
        <name>[4Fe-4S] cluster</name>
        <dbReference type="ChEBI" id="CHEBI:49883"/>
    </ligand>
</feature>
<evidence type="ECO:0000259" key="9">
    <source>
        <dbReference type="Pfam" id="PF26540"/>
    </source>
</evidence>
<comment type="cofactor">
    <cofactor evidence="7">
        <name>[4Fe-4S] cluster</name>
        <dbReference type="ChEBI" id="CHEBI:49883"/>
    </cofactor>
    <text evidence="7">Binds 1 [4Fe-4S] cluster.</text>
</comment>
<keyword evidence="6 7" id="KW-0414">Isoprene biosynthesis</keyword>
<dbReference type="NCBIfam" id="NF001540">
    <property type="entry name" value="PRK00366.1"/>
    <property type="match status" value="1"/>
</dbReference>
<feature type="domain" description="IspG C-terminal" evidence="9">
    <location>
        <begin position="260"/>
        <end position="348"/>
    </location>
</feature>
<evidence type="ECO:0000313" key="10">
    <source>
        <dbReference type="EMBL" id="MDQ0286657.1"/>
    </source>
</evidence>
<dbReference type="EC" id="1.17.7.3" evidence="7"/>
<dbReference type="RefSeq" id="WP_307402148.1">
    <property type="nucleotide sequence ID" value="NZ_JAUSUX010000012.1"/>
</dbReference>
<dbReference type="PANTHER" id="PTHR30454">
    <property type="entry name" value="4-HYDROXY-3-METHYLBUT-2-EN-1-YL DIPHOSPHATE SYNTHASE"/>
    <property type="match status" value="1"/>
</dbReference>
<proteinExistence type="inferred from homology"/>
<comment type="caution">
    <text evidence="10">The sequence shown here is derived from an EMBL/GenBank/DDBJ whole genome shotgun (WGS) entry which is preliminary data.</text>
</comment>
<evidence type="ECO:0000259" key="8">
    <source>
        <dbReference type="Pfam" id="PF04551"/>
    </source>
</evidence>
<keyword evidence="3 7" id="KW-0560">Oxidoreductase</keyword>
<evidence type="ECO:0000256" key="3">
    <source>
        <dbReference type="ARBA" id="ARBA00023002"/>
    </source>
</evidence>
<dbReference type="GO" id="GO:0141197">
    <property type="term" value="F:4-hydroxy-3-methylbut-2-enyl-diphosphate synthase activity (flavodoxin)"/>
    <property type="evidence" value="ECO:0007669"/>
    <property type="project" value="UniProtKB-EC"/>
</dbReference>
<dbReference type="Pfam" id="PF04551">
    <property type="entry name" value="GcpE"/>
    <property type="match status" value="1"/>
</dbReference>
<dbReference type="HAMAP" id="MF_00159">
    <property type="entry name" value="IspG"/>
    <property type="match status" value="1"/>
</dbReference>
<feature type="binding site" evidence="7">
    <location>
        <position position="299"/>
    </location>
    <ligand>
        <name>[4Fe-4S] cluster</name>
        <dbReference type="ChEBI" id="CHEBI:49883"/>
    </ligand>
</feature>
<protein>
    <recommendedName>
        <fullName evidence="7">4-hydroxy-3-methylbut-2-en-1-yl diphosphate synthase (flavodoxin)</fullName>
        <ecNumber evidence="7">1.17.7.3</ecNumber>
    </recommendedName>
    <alternativeName>
        <fullName evidence="7">1-hydroxy-2-methyl-2-(E)-butenyl 4-diphosphate synthase</fullName>
    </alternativeName>
</protein>
<dbReference type="NCBIfam" id="TIGR00612">
    <property type="entry name" value="ispG_gcpE"/>
    <property type="match status" value="1"/>
</dbReference>
<evidence type="ECO:0000313" key="11">
    <source>
        <dbReference type="Proteomes" id="UP001225644"/>
    </source>
</evidence>
<dbReference type="SUPFAM" id="SSF56014">
    <property type="entry name" value="Nitrite and sulphite reductase 4Fe-4S domain-like"/>
    <property type="match status" value="1"/>
</dbReference>